<dbReference type="EMBL" id="JARXRO010000018">
    <property type="protein sequence ID" value="MDH5834847.1"/>
    <property type="molecule type" value="Genomic_DNA"/>
</dbReference>
<organism evidence="2 3">
    <name type="scientific">Luteimonas kalidii</name>
    <dbReference type="NCBI Taxonomy" id="3042025"/>
    <lineage>
        <taxon>Bacteria</taxon>
        <taxon>Pseudomonadati</taxon>
        <taxon>Pseudomonadota</taxon>
        <taxon>Gammaproteobacteria</taxon>
        <taxon>Lysobacterales</taxon>
        <taxon>Lysobacteraceae</taxon>
        <taxon>Luteimonas</taxon>
    </lineage>
</organism>
<proteinExistence type="predicted"/>
<keyword evidence="3" id="KW-1185">Reference proteome</keyword>
<accession>A0ABT6JVY1</accession>
<evidence type="ECO:0000313" key="2">
    <source>
        <dbReference type="EMBL" id="MDH5834847.1"/>
    </source>
</evidence>
<protein>
    <submittedName>
        <fullName evidence="2">Uncharacterized protein</fullName>
    </submittedName>
</protein>
<evidence type="ECO:0000256" key="1">
    <source>
        <dbReference type="SAM" id="MobiDB-lite"/>
    </source>
</evidence>
<comment type="caution">
    <text evidence="2">The sequence shown here is derived from an EMBL/GenBank/DDBJ whole genome shotgun (WGS) entry which is preliminary data.</text>
</comment>
<dbReference type="RefSeq" id="WP_280579329.1">
    <property type="nucleotide sequence ID" value="NZ_JARXRO010000018.1"/>
</dbReference>
<evidence type="ECO:0000313" key="3">
    <source>
        <dbReference type="Proteomes" id="UP001156873"/>
    </source>
</evidence>
<reference evidence="2 3" key="1">
    <citation type="submission" date="2023-04" db="EMBL/GenBank/DDBJ databases">
        <title>Luteimonas sp. M1R5S59.</title>
        <authorList>
            <person name="Sun J.-Q."/>
        </authorList>
    </citation>
    <scope>NUCLEOTIDE SEQUENCE [LARGE SCALE GENOMIC DNA]</scope>
    <source>
        <strain evidence="2 3">M1R5S59</strain>
    </source>
</reference>
<sequence>MSKDKDSPPDAPASDQLEREQRSYPHGSGDRNSWSPFGKDRMPIHEGGTQRHAPPEPEKRPPAPRR</sequence>
<feature type="compositionally biased region" description="Basic and acidic residues" evidence="1">
    <location>
        <begin position="53"/>
        <end position="66"/>
    </location>
</feature>
<feature type="region of interest" description="Disordered" evidence="1">
    <location>
        <begin position="1"/>
        <end position="66"/>
    </location>
</feature>
<name>A0ABT6JVY1_9GAMM</name>
<gene>
    <name evidence="2" type="ORF">QFW81_13080</name>
</gene>
<dbReference type="Proteomes" id="UP001156873">
    <property type="component" value="Unassembled WGS sequence"/>
</dbReference>